<dbReference type="Proteomes" id="UP000038010">
    <property type="component" value="Unassembled WGS sequence"/>
</dbReference>
<comment type="subcellular location">
    <subcellularLocation>
        <location evidence="1">Membrane</location>
        <topology evidence="1">Multi-pass membrane protein</topology>
    </subcellularLocation>
</comment>
<evidence type="ECO:0000256" key="1">
    <source>
        <dbReference type="ARBA" id="ARBA00004141"/>
    </source>
</evidence>
<dbReference type="STRING" id="1664694.A0A0N1H9W5"/>
<evidence type="ECO:0000256" key="5">
    <source>
        <dbReference type="ARBA" id="ARBA00038359"/>
    </source>
</evidence>
<dbReference type="InterPro" id="IPR052337">
    <property type="entry name" value="SAT4-like"/>
</dbReference>
<feature type="transmembrane region" description="Helical" evidence="7">
    <location>
        <begin position="143"/>
        <end position="169"/>
    </location>
</feature>
<proteinExistence type="inferred from homology"/>
<dbReference type="VEuPathDB" id="FungiDB:AB675_8539"/>
<keyword evidence="4 7" id="KW-0472">Membrane</keyword>
<feature type="compositionally biased region" description="Basic and acidic residues" evidence="6">
    <location>
        <begin position="403"/>
        <end position="417"/>
    </location>
</feature>
<dbReference type="PANTHER" id="PTHR33048">
    <property type="entry name" value="PTH11-LIKE INTEGRAL MEMBRANE PROTEIN (AFU_ORTHOLOGUE AFUA_5G11245)"/>
    <property type="match status" value="1"/>
</dbReference>
<comment type="caution">
    <text evidence="9">The sequence shown here is derived from an EMBL/GenBank/DDBJ whole genome shotgun (WGS) entry which is preliminary data.</text>
</comment>
<evidence type="ECO:0000256" key="4">
    <source>
        <dbReference type="ARBA" id="ARBA00023136"/>
    </source>
</evidence>
<keyword evidence="2 7" id="KW-0812">Transmembrane</keyword>
<dbReference type="InterPro" id="IPR049326">
    <property type="entry name" value="Rhodopsin_dom_fungi"/>
</dbReference>
<dbReference type="GO" id="GO:0016020">
    <property type="term" value="C:membrane"/>
    <property type="evidence" value="ECO:0007669"/>
    <property type="project" value="UniProtKB-SubCell"/>
</dbReference>
<keyword evidence="3 7" id="KW-1133">Transmembrane helix</keyword>
<evidence type="ECO:0000256" key="2">
    <source>
        <dbReference type="ARBA" id="ARBA00022692"/>
    </source>
</evidence>
<feature type="transmembrane region" description="Helical" evidence="7">
    <location>
        <begin position="195"/>
        <end position="218"/>
    </location>
</feature>
<feature type="transmembrane region" description="Helical" evidence="7">
    <location>
        <begin position="64"/>
        <end position="89"/>
    </location>
</feature>
<comment type="similarity">
    <text evidence="5">Belongs to the SAT4 family.</text>
</comment>
<dbReference type="PANTHER" id="PTHR33048:SF129">
    <property type="entry name" value="INTEGRAL MEMBRANE PROTEIN-RELATED"/>
    <property type="match status" value="1"/>
</dbReference>
<keyword evidence="10" id="KW-1185">Reference proteome</keyword>
<evidence type="ECO:0000313" key="10">
    <source>
        <dbReference type="Proteomes" id="UP000038010"/>
    </source>
</evidence>
<sequence length="435" mass="48457">MPSSTLHPPPEIIATFPKPNYVNPETHGPGLMVASGLLSGVGIIVVGARLYARFCITKAPGIDDLLIILALIFGLTLSILVMLGNQIYYNGYHVWDIPVDSYVPHRINVWVAQLCYTLALTSVKISVLLFYRRMSVSFTRGFLIAVWVGIIYNILYCIAFVLALCLLFRPLQAYWLTFDAAYYAKGDWSAGREEIATPVSGMFSVVGDAYSTVLPLLLISRLSLPRRQKWALYALFSLGAATVVFCAIRTYYMWALFRHWDFTWTLWKAWLFGEFELWSAIYAASAPALKPFFKRFFDRKSTAEGDSRGGGKAVYVVRGDSQGKLGKVEKYWPSSRSRRSAPPGSLEDEDVELVGVRATSKGNGDETHDGGKVGWATLSGNHIIKHVEYDVERCASATGDAEAQPKWDQRWRRESDLQRSGTFSIASGPASRSPS</sequence>
<feature type="transmembrane region" description="Helical" evidence="7">
    <location>
        <begin position="31"/>
        <end position="52"/>
    </location>
</feature>
<evidence type="ECO:0000256" key="3">
    <source>
        <dbReference type="ARBA" id="ARBA00022989"/>
    </source>
</evidence>
<feature type="transmembrane region" description="Helical" evidence="7">
    <location>
        <begin position="230"/>
        <end position="255"/>
    </location>
</feature>
<organism evidence="9 10">
    <name type="scientific">Cyphellophora attinorum</name>
    <dbReference type="NCBI Taxonomy" id="1664694"/>
    <lineage>
        <taxon>Eukaryota</taxon>
        <taxon>Fungi</taxon>
        <taxon>Dikarya</taxon>
        <taxon>Ascomycota</taxon>
        <taxon>Pezizomycotina</taxon>
        <taxon>Eurotiomycetes</taxon>
        <taxon>Chaetothyriomycetidae</taxon>
        <taxon>Chaetothyriales</taxon>
        <taxon>Cyphellophoraceae</taxon>
        <taxon>Cyphellophora</taxon>
    </lineage>
</organism>
<reference evidence="9 10" key="1">
    <citation type="submission" date="2015-06" db="EMBL/GenBank/DDBJ databases">
        <title>Draft genome of the ant-associated black yeast Phialophora attae CBS 131958.</title>
        <authorList>
            <person name="Moreno L.F."/>
            <person name="Stielow B.J."/>
            <person name="de Hoog S."/>
            <person name="Vicente V.A."/>
            <person name="Weiss V.A."/>
            <person name="de Vries M."/>
            <person name="Cruz L.M."/>
            <person name="Souza E.M."/>
        </authorList>
    </citation>
    <scope>NUCLEOTIDE SEQUENCE [LARGE SCALE GENOMIC DNA]</scope>
    <source>
        <strain evidence="9 10">CBS 131958</strain>
    </source>
</reference>
<evidence type="ECO:0000256" key="6">
    <source>
        <dbReference type="SAM" id="MobiDB-lite"/>
    </source>
</evidence>
<name>A0A0N1H9W5_9EURO</name>
<feature type="region of interest" description="Disordered" evidence="6">
    <location>
        <begin position="331"/>
        <end position="350"/>
    </location>
</feature>
<feature type="compositionally biased region" description="Polar residues" evidence="6">
    <location>
        <begin position="418"/>
        <end position="435"/>
    </location>
</feature>
<dbReference type="OrthoDB" id="5329176at2759"/>
<evidence type="ECO:0000259" key="8">
    <source>
        <dbReference type="Pfam" id="PF20684"/>
    </source>
</evidence>
<dbReference type="EMBL" id="LFJN01000003">
    <property type="protein sequence ID" value="KPI44484.1"/>
    <property type="molecule type" value="Genomic_DNA"/>
</dbReference>
<dbReference type="Pfam" id="PF20684">
    <property type="entry name" value="Fung_rhodopsin"/>
    <property type="match status" value="1"/>
</dbReference>
<dbReference type="AlphaFoldDB" id="A0A0N1H9W5"/>
<dbReference type="RefSeq" id="XP_018004447.1">
    <property type="nucleotide sequence ID" value="XM_018148992.1"/>
</dbReference>
<feature type="region of interest" description="Disordered" evidence="6">
    <location>
        <begin position="397"/>
        <end position="435"/>
    </location>
</feature>
<feature type="domain" description="Rhodopsin" evidence="8">
    <location>
        <begin position="48"/>
        <end position="295"/>
    </location>
</feature>
<dbReference type="GeneID" id="28740872"/>
<evidence type="ECO:0000313" key="9">
    <source>
        <dbReference type="EMBL" id="KPI44484.1"/>
    </source>
</evidence>
<gene>
    <name evidence="9" type="ORF">AB675_8539</name>
</gene>
<accession>A0A0N1H9W5</accession>
<protein>
    <recommendedName>
        <fullName evidence="8">Rhodopsin domain-containing protein</fullName>
    </recommendedName>
</protein>
<evidence type="ECO:0000256" key="7">
    <source>
        <dbReference type="SAM" id="Phobius"/>
    </source>
</evidence>
<feature type="transmembrane region" description="Helical" evidence="7">
    <location>
        <begin position="109"/>
        <end position="131"/>
    </location>
</feature>